<keyword evidence="2" id="KW-1185">Reference proteome</keyword>
<evidence type="ECO:0000313" key="1">
    <source>
        <dbReference type="EMBL" id="KAJ4365012.1"/>
    </source>
</evidence>
<evidence type="ECO:0000313" key="2">
    <source>
        <dbReference type="Proteomes" id="UP001140560"/>
    </source>
</evidence>
<sequence length="384" mass="41884">MGSIYQNSYITVSATNSGNGSARCLVERRKPIKIPYENTTKKEFALRARKILDHHPAADPNGGPARPVGPLTFRAWALQEHVLSTRVLHYTATELLFECKTTYRCECMPDRKAYPTTPSLIPKAVASKKLESVWQAWERIVEQYSLRALTVPSDKLPAISGIASKIRKAAHSEYLAGLWKGNLALDLLWHASIPPASSGSAFALETWRAPSFSWASLDVAINYTLLDDEERETFTPTVTLLASSITPTGLNPMGAVSSGSLTLRGPTTTATLSSDQSPEDCTYTLLIKGTSTIRITQDCCLVEISFKNEEGGQGNTVRRAQPGEPLGQLRVSVLCLSVARYDNVVAGLVLGVSEQNPKAWERVGTFAVGTEAFQNAEEKEVILV</sequence>
<dbReference type="Proteomes" id="UP001140560">
    <property type="component" value="Unassembled WGS sequence"/>
</dbReference>
<proteinExistence type="predicted"/>
<dbReference type="OrthoDB" id="5125733at2759"/>
<gene>
    <name evidence="1" type="ORF">N0V83_008628</name>
</gene>
<dbReference type="AlphaFoldDB" id="A0A9W9CIX9"/>
<dbReference type="PANTHER" id="PTHR33112">
    <property type="entry name" value="DOMAIN PROTEIN, PUTATIVE-RELATED"/>
    <property type="match status" value="1"/>
</dbReference>
<dbReference type="EMBL" id="JAPEUY010000016">
    <property type="protein sequence ID" value="KAJ4365012.1"/>
    <property type="molecule type" value="Genomic_DNA"/>
</dbReference>
<accession>A0A9W9CIX9</accession>
<protein>
    <submittedName>
        <fullName evidence="1">Uncharacterized protein</fullName>
    </submittedName>
</protein>
<reference evidence="1" key="1">
    <citation type="submission" date="2022-10" db="EMBL/GenBank/DDBJ databases">
        <title>Tapping the CABI collections for fungal endophytes: first genome assemblies for Collariella, Neodidymelliopsis, Ascochyta clinopodiicola, Didymella pomorum, Didymosphaeria variabile, Neocosmospora piperis and Neocucurbitaria cava.</title>
        <authorList>
            <person name="Hill R."/>
        </authorList>
    </citation>
    <scope>NUCLEOTIDE SEQUENCE</scope>
    <source>
        <strain evidence="1">IMI 356814</strain>
    </source>
</reference>
<comment type="caution">
    <text evidence="1">The sequence shown here is derived from an EMBL/GenBank/DDBJ whole genome shotgun (WGS) entry which is preliminary data.</text>
</comment>
<name>A0A9W9CIX9_9PLEO</name>
<dbReference type="PANTHER" id="PTHR33112:SF9">
    <property type="entry name" value="HETEROKARYON INCOMPATIBILITY DOMAIN-CONTAINING PROTEIN"/>
    <property type="match status" value="1"/>
</dbReference>
<organism evidence="1 2">
    <name type="scientific">Neocucurbitaria cava</name>
    <dbReference type="NCBI Taxonomy" id="798079"/>
    <lineage>
        <taxon>Eukaryota</taxon>
        <taxon>Fungi</taxon>
        <taxon>Dikarya</taxon>
        <taxon>Ascomycota</taxon>
        <taxon>Pezizomycotina</taxon>
        <taxon>Dothideomycetes</taxon>
        <taxon>Pleosporomycetidae</taxon>
        <taxon>Pleosporales</taxon>
        <taxon>Pleosporineae</taxon>
        <taxon>Cucurbitariaceae</taxon>
        <taxon>Neocucurbitaria</taxon>
    </lineage>
</organism>